<dbReference type="Proteomes" id="UP000813461">
    <property type="component" value="Unassembled WGS sequence"/>
</dbReference>
<sequence length="972" mass="110074">MAPGQNAAKLEREKKIKAVLTFGSTVAKRLENQRDVSIADDLQTQMRSLPLLPSSTLTARQDELDKLGTDLWNLSTRLRRDDAAADGKSKEMAARKNRTLCLLRAFAFLVLDSAAAHAKGRSRKACFRLMKVALKAARVCTEGNELIYATKILEQAAEYQDILSKAGAGKDGEEGELADRLRLDYFAMRIMLAWRQDRIDTAEHIFAKCQQLNTALTPRSAESLADLLYEIARAGLKKHKYESTVRWSERAYDILGDQDMEMLSPEAGELRLSIMHSIVQAYMKLKTPDARDKAWQMLKLMEADYTDKMAVSLLKIELLSAADSLDSNEFYIVLLRMVRTIVLNDTNFKTIMHHVHKLKESSNTTACKVLDDLIEMRLFQEENQAWLEKAVIMRLWVATTTQLADNVLQQLEDLLDTISQNTKGPLSAPATHAAQTLLWKRVEAASGQDQFDVAQAWCRLSLHSVFDKAGAQNRAKIARKIIQCALCEQNFAAAREAYKNMSDTGKEDPITQYLMYKVGLRSEDIDLATASLDHVCRSSAKDATLLYACVMEASSAGDKKQALHALQRVLEKYDYNAPPGIHLPALLRLTARLLQSELIKDGALQTQIMDQLCKVFEGASAQAKASKRRPSNSSQQLFTQKEFEWFSKNAYNLSLKHCAEMAPNHLVKMLNACTEFIKLLKDQDQAGQEGDLCLRLVFCEFLAACAYITLARAEDNMEACLQYYLEARKHSQEFRRAAAEGIDKLGGSAQADIISKHFQIVKLELEAALKLERWDELDDLFDQCWKYKSPDRYETLADLVLVIHSCVVKADVDEKYQRKVLSVLHKIIDLTSRQARPDLTKLARWLRCLFNLALSYDESVSIQCIDQAVRLASKFHEVLVLRTPPPSSEPVKIDDENDDSTDDETKAATPYPRTELEWLATTAFNHGVDYYLQENDKKSKEWAEQSFRIASWLDDEGALREMLMQRYKPLTL</sequence>
<name>A0A8K0W105_9PLEO</name>
<evidence type="ECO:0000313" key="4">
    <source>
        <dbReference type="Proteomes" id="UP000813461"/>
    </source>
</evidence>
<dbReference type="PANTHER" id="PTHR40375">
    <property type="entry name" value="SPORULATION-SPECIFIC PROTEIN 22"/>
    <property type="match status" value="1"/>
</dbReference>
<dbReference type="Pfam" id="PF08631">
    <property type="entry name" value="SPO22"/>
    <property type="match status" value="1"/>
</dbReference>
<dbReference type="AlphaFoldDB" id="A0A8K0W105"/>
<feature type="region of interest" description="Disordered" evidence="2">
    <location>
        <begin position="886"/>
        <end position="908"/>
    </location>
</feature>
<accession>A0A8K0W105</accession>
<protein>
    <submittedName>
        <fullName evidence="3">Meiosis protein SPO22/ZIP4 like-domain-containing protein</fullName>
    </submittedName>
</protein>
<dbReference type="SUPFAM" id="SSF48371">
    <property type="entry name" value="ARM repeat"/>
    <property type="match status" value="1"/>
</dbReference>
<dbReference type="PANTHER" id="PTHR40375:SF2">
    <property type="entry name" value="SPORULATION-SPECIFIC PROTEIN 22"/>
    <property type="match status" value="1"/>
</dbReference>
<organism evidence="3 4">
    <name type="scientific">Paraphoma chrysanthemicola</name>
    <dbReference type="NCBI Taxonomy" id="798071"/>
    <lineage>
        <taxon>Eukaryota</taxon>
        <taxon>Fungi</taxon>
        <taxon>Dikarya</taxon>
        <taxon>Ascomycota</taxon>
        <taxon>Pezizomycotina</taxon>
        <taxon>Dothideomycetes</taxon>
        <taxon>Pleosporomycetidae</taxon>
        <taxon>Pleosporales</taxon>
        <taxon>Pleosporineae</taxon>
        <taxon>Phaeosphaeriaceae</taxon>
        <taxon>Paraphoma</taxon>
    </lineage>
</organism>
<dbReference type="GO" id="GO:0090173">
    <property type="term" value="P:regulation of synaptonemal complex assembly"/>
    <property type="evidence" value="ECO:0007669"/>
    <property type="project" value="InterPro"/>
</dbReference>
<dbReference type="GO" id="GO:0051321">
    <property type="term" value="P:meiotic cell cycle"/>
    <property type="evidence" value="ECO:0007669"/>
    <property type="project" value="UniProtKB-KW"/>
</dbReference>
<gene>
    <name evidence="3" type="ORF">FB567DRAFT_617689</name>
</gene>
<dbReference type="OrthoDB" id="65716at2759"/>
<proteinExistence type="predicted"/>
<dbReference type="EMBL" id="JAGMVJ010000005">
    <property type="protein sequence ID" value="KAH7090298.1"/>
    <property type="molecule type" value="Genomic_DNA"/>
</dbReference>
<evidence type="ECO:0000256" key="1">
    <source>
        <dbReference type="ARBA" id="ARBA00023254"/>
    </source>
</evidence>
<dbReference type="InterPro" id="IPR016024">
    <property type="entry name" value="ARM-type_fold"/>
</dbReference>
<evidence type="ECO:0000313" key="3">
    <source>
        <dbReference type="EMBL" id="KAH7090298.1"/>
    </source>
</evidence>
<dbReference type="InterPro" id="IPR013940">
    <property type="entry name" value="Spo22/ZIP4/TEX11"/>
</dbReference>
<comment type="caution">
    <text evidence="3">The sequence shown here is derived from an EMBL/GenBank/DDBJ whole genome shotgun (WGS) entry which is preliminary data.</text>
</comment>
<dbReference type="InterPro" id="IPR039057">
    <property type="entry name" value="Spo22/ZIP4"/>
</dbReference>
<keyword evidence="1" id="KW-0469">Meiosis</keyword>
<evidence type="ECO:0000256" key="2">
    <source>
        <dbReference type="SAM" id="MobiDB-lite"/>
    </source>
</evidence>
<reference evidence="3" key="1">
    <citation type="journal article" date="2021" name="Nat. Commun.">
        <title>Genetic determinants of endophytism in the Arabidopsis root mycobiome.</title>
        <authorList>
            <person name="Mesny F."/>
            <person name="Miyauchi S."/>
            <person name="Thiergart T."/>
            <person name="Pickel B."/>
            <person name="Atanasova L."/>
            <person name="Karlsson M."/>
            <person name="Huettel B."/>
            <person name="Barry K.W."/>
            <person name="Haridas S."/>
            <person name="Chen C."/>
            <person name="Bauer D."/>
            <person name="Andreopoulos W."/>
            <person name="Pangilinan J."/>
            <person name="LaButti K."/>
            <person name="Riley R."/>
            <person name="Lipzen A."/>
            <person name="Clum A."/>
            <person name="Drula E."/>
            <person name="Henrissat B."/>
            <person name="Kohler A."/>
            <person name="Grigoriev I.V."/>
            <person name="Martin F.M."/>
            <person name="Hacquard S."/>
        </authorList>
    </citation>
    <scope>NUCLEOTIDE SEQUENCE</scope>
    <source>
        <strain evidence="3">MPI-SDFR-AT-0120</strain>
    </source>
</reference>
<keyword evidence="4" id="KW-1185">Reference proteome</keyword>